<dbReference type="OrthoDB" id="9781472at2"/>
<dbReference type="AlphaFoldDB" id="A0A5K7YKR8"/>
<dbReference type="PANTHER" id="PTHR48228">
    <property type="entry name" value="SUCCINYL-COA--D-CITRAMALATE COA-TRANSFERASE"/>
    <property type="match status" value="1"/>
</dbReference>
<dbReference type="EMBL" id="AP021874">
    <property type="protein sequence ID" value="BBO69806.1"/>
    <property type="molecule type" value="Genomic_DNA"/>
</dbReference>
<sequence>MNHKAESSDPWGALAGVKVLDLSRLLPGPFCSMILADHGAEVIAIEDGTKKTGEIFFDGVNRNKRHMSLNLKTEKGKEIFFKLLKDADVVLEGFRPGVVNRLGVDYESVKAVNPGIVYCSITGFGQTGPLKDRVGHDVNYISEAGILDLMGSTDQPPAIPGVQIADIAGGAMNAAIGILLALISRNATGKGQYIDISMTDGVAGFLILPRFFSQLFGMAQQRGRTMLSHRYACYNTYETSDGKYLSLGAVEAVFWKRLCTLLGAKEYIPLQMDEGRKKEIVAWFRDKFASRPASYWKELLEEADVCFSIVKTMDEAVKGDLYREREMVVDLAGSPTIGVPVKLSRTPGQVRTPPESFGQSTEEILAGLGYTREDINKFQQDKII</sequence>
<dbReference type="InterPro" id="IPR003673">
    <property type="entry name" value="CoA-Trfase_fam_III"/>
</dbReference>
<dbReference type="Proteomes" id="UP000427906">
    <property type="component" value="Chromosome"/>
</dbReference>
<dbReference type="SUPFAM" id="SSF89796">
    <property type="entry name" value="CoA-transferase family III (CaiB/BaiF)"/>
    <property type="match status" value="1"/>
</dbReference>
<dbReference type="GO" id="GO:0016740">
    <property type="term" value="F:transferase activity"/>
    <property type="evidence" value="ECO:0007669"/>
    <property type="project" value="UniProtKB-KW"/>
</dbReference>
<protein>
    <submittedName>
        <fullName evidence="1">CoA transferase</fullName>
    </submittedName>
</protein>
<dbReference type="KEGG" id="dalk:DSCA_37360"/>
<dbReference type="Gene3D" id="3.30.1540.10">
    <property type="entry name" value="formyl-coa transferase, domain 3"/>
    <property type="match status" value="1"/>
</dbReference>
<dbReference type="RefSeq" id="WP_155317811.1">
    <property type="nucleotide sequence ID" value="NZ_AP021874.1"/>
</dbReference>
<dbReference type="InterPro" id="IPR050509">
    <property type="entry name" value="CoA-transferase_III"/>
</dbReference>
<keyword evidence="2" id="KW-1185">Reference proteome</keyword>
<organism evidence="1 2">
    <name type="scientific">Desulfosarcina alkanivorans</name>
    <dbReference type="NCBI Taxonomy" id="571177"/>
    <lineage>
        <taxon>Bacteria</taxon>
        <taxon>Pseudomonadati</taxon>
        <taxon>Thermodesulfobacteriota</taxon>
        <taxon>Desulfobacteria</taxon>
        <taxon>Desulfobacterales</taxon>
        <taxon>Desulfosarcinaceae</taxon>
        <taxon>Desulfosarcina</taxon>
    </lineage>
</organism>
<keyword evidence="1" id="KW-0808">Transferase</keyword>
<dbReference type="Pfam" id="PF02515">
    <property type="entry name" value="CoA_transf_3"/>
    <property type="match status" value="1"/>
</dbReference>
<evidence type="ECO:0000313" key="2">
    <source>
        <dbReference type="Proteomes" id="UP000427906"/>
    </source>
</evidence>
<dbReference type="InterPro" id="IPR023606">
    <property type="entry name" value="CoA-Trfase_III_dom_1_sf"/>
</dbReference>
<proteinExistence type="predicted"/>
<name>A0A5K7YKR8_9BACT</name>
<dbReference type="PANTHER" id="PTHR48228:SF5">
    <property type="entry name" value="ALPHA-METHYLACYL-COA RACEMASE"/>
    <property type="match status" value="1"/>
</dbReference>
<accession>A0A5K7YKR8</accession>
<dbReference type="InterPro" id="IPR044855">
    <property type="entry name" value="CoA-Trfase_III_dom3_sf"/>
</dbReference>
<gene>
    <name evidence="1" type="ORF">DSCA_37360</name>
</gene>
<evidence type="ECO:0000313" key="1">
    <source>
        <dbReference type="EMBL" id="BBO69806.1"/>
    </source>
</evidence>
<dbReference type="Gene3D" id="3.40.50.10540">
    <property type="entry name" value="Crotonobetainyl-coa:carnitine coa-transferase, domain 1"/>
    <property type="match status" value="1"/>
</dbReference>
<reference evidence="1 2" key="1">
    <citation type="submission" date="2019-11" db="EMBL/GenBank/DDBJ databases">
        <title>Comparative genomics of hydrocarbon-degrading Desulfosarcina strains.</title>
        <authorList>
            <person name="Watanabe M."/>
            <person name="Kojima H."/>
            <person name="Fukui M."/>
        </authorList>
    </citation>
    <scope>NUCLEOTIDE SEQUENCE [LARGE SCALE GENOMIC DNA]</scope>
    <source>
        <strain evidence="1 2">PL12</strain>
    </source>
</reference>